<keyword evidence="2" id="KW-1003">Cell membrane</keyword>
<evidence type="ECO:0000256" key="10">
    <source>
        <dbReference type="SAM" id="Phobius"/>
    </source>
</evidence>
<dbReference type="Proteomes" id="UP000245119">
    <property type="component" value="Linkage Group LG5"/>
</dbReference>
<feature type="transmembrane region" description="Helical" evidence="10">
    <location>
        <begin position="85"/>
        <end position="105"/>
    </location>
</feature>
<feature type="transmembrane region" description="Helical" evidence="10">
    <location>
        <begin position="134"/>
        <end position="160"/>
    </location>
</feature>
<accession>A0A2T7P9A6</accession>
<evidence type="ECO:0000313" key="11">
    <source>
        <dbReference type="EMBL" id="PVD30003.1"/>
    </source>
</evidence>
<dbReference type="EMBL" id="PZQS01000005">
    <property type="protein sequence ID" value="PVD30003.1"/>
    <property type="molecule type" value="Genomic_DNA"/>
</dbReference>
<keyword evidence="12" id="KW-1185">Reference proteome</keyword>
<evidence type="ECO:0000256" key="2">
    <source>
        <dbReference type="ARBA" id="ARBA00022475"/>
    </source>
</evidence>
<gene>
    <name evidence="11" type="ORF">C0Q70_09264</name>
</gene>
<name>A0A2T7P9A6_POMCA</name>
<keyword evidence="6 10" id="KW-0472">Membrane</keyword>
<evidence type="ECO:0000313" key="12">
    <source>
        <dbReference type="Proteomes" id="UP000245119"/>
    </source>
</evidence>
<keyword evidence="8" id="KW-0325">Glycoprotein</keyword>
<keyword evidence="9" id="KW-0807">Transducer</keyword>
<feature type="transmembrane region" description="Helical" evidence="10">
    <location>
        <begin position="227"/>
        <end position="249"/>
    </location>
</feature>
<keyword evidence="4 10" id="KW-1133">Transmembrane helix</keyword>
<feature type="transmembrane region" description="Helical" evidence="10">
    <location>
        <begin position="195"/>
        <end position="215"/>
    </location>
</feature>
<dbReference type="OrthoDB" id="5959154at2759"/>
<evidence type="ECO:0000256" key="8">
    <source>
        <dbReference type="ARBA" id="ARBA00023180"/>
    </source>
</evidence>
<dbReference type="AlphaFoldDB" id="A0A2T7P9A6"/>
<dbReference type="InterPro" id="IPR008365">
    <property type="entry name" value="Prostanoid_rcpt"/>
</dbReference>
<sequence length="426" mass="47124">MNVSLLPPCRRHTSQSDISLAGDVHVVQSVGSRHRHLPVCGSPPECLRPAHSSRALPWRVLLLRELAASAPSGGRRCFFLNKDNANLVLFLVFAIALSIASLPVVGYGPDVMPDNRTCSSWLVDTPDTARRRTYFLAFLAFGFLNLLTVFLAVTSTLVTLNHLAKWTRSENHFRYTEDLSPPLVEPESLQAMYKMIGLILINQILWLPALVLLTIQKAGYPISDATLMYTILSASLPGLVNPLLLGLLFRDFRQGYLHVIRKACFCFCYSSASANEQSMKDLQYRSRNARNYPEDAENFSTASIDSCDINAAKSSLHTCVDKTQPHVHGEDQGAGCKTGTSYVMVQGLADERTPLQVTSSVPCRPIVASLYDEFGEISQEPKTELLSPCGSEDCLLTSDLFREQSESVVEVQDTDSKRLNELATHL</sequence>
<dbReference type="GO" id="GO:0004930">
    <property type="term" value="F:G protein-coupled receptor activity"/>
    <property type="evidence" value="ECO:0007669"/>
    <property type="project" value="UniProtKB-KW"/>
</dbReference>
<dbReference type="Gene3D" id="1.20.1070.10">
    <property type="entry name" value="Rhodopsin 7-helix transmembrane proteins"/>
    <property type="match status" value="1"/>
</dbReference>
<proteinExistence type="predicted"/>
<dbReference type="SUPFAM" id="SSF81321">
    <property type="entry name" value="Family A G protein-coupled receptor-like"/>
    <property type="match status" value="1"/>
</dbReference>
<evidence type="ECO:0000256" key="5">
    <source>
        <dbReference type="ARBA" id="ARBA00023040"/>
    </source>
</evidence>
<evidence type="ECO:0000256" key="4">
    <source>
        <dbReference type="ARBA" id="ARBA00022989"/>
    </source>
</evidence>
<dbReference type="GO" id="GO:0005886">
    <property type="term" value="C:plasma membrane"/>
    <property type="evidence" value="ECO:0007669"/>
    <property type="project" value="UniProtKB-SubCell"/>
</dbReference>
<comment type="subcellular location">
    <subcellularLocation>
        <location evidence="1">Cell membrane</location>
        <topology evidence="1">Multi-pass membrane protein</topology>
    </subcellularLocation>
</comment>
<protein>
    <recommendedName>
        <fullName evidence="13">G-protein coupled receptors family 1 profile domain-containing protein</fullName>
    </recommendedName>
</protein>
<evidence type="ECO:0008006" key="13">
    <source>
        <dbReference type="Google" id="ProtNLM"/>
    </source>
</evidence>
<evidence type="ECO:0000256" key="7">
    <source>
        <dbReference type="ARBA" id="ARBA00023170"/>
    </source>
</evidence>
<dbReference type="PANTHER" id="PTHR11866">
    <property type="entry name" value="G-PROTEIN COUPLED RECEPTOR FAMILY 1 MEMBER"/>
    <property type="match status" value="1"/>
</dbReference>
<keyword evidence="7" id="KW-0675">Receptor</keyword>
<keyword evidence="5" id="KW-0297">G-protein coupled receptor</keyword>
<keyword evidence="3 10" id="KW-0812">Transmembrane</keyword>
<evidence type="ECO:0000256" key="6">
    <source>
        <dbReference type="ARBA" id="ARBA00023136"/>
    </source>
</evidence>
<evidence type="ECO:0000256" key="9">
    <source>
        <dbReference type="ARBA" id="ARBA00023224"/>
    </source>
</evidence>
<evidence type="ECO:0000256" key="3">
    <source>
        <dbReference type="ARBA" id="ARBA00022692"/>
    </source>
</evidence>
<reference evidence="11 12" key="1">
    <citation type="submission" date="2018-04" db="EMBL/GenBank/DDBJ databases">
        <title>The genome of golden apple snail Pomacea canaliculata provides insight into stress tolerance and invasive adaptation.</title>
        <authorList>
            <person name="Liu C."/>
            <person name="Liu B."/>
            <person name="Ren Y."/>
            <person name="Zhang Y."/>
            <person name="Wang H."/>
            <person name="Li S."/>
            <person name="Jiang F."/>
            <person name="Yin L."/>
            <person name="Zhang G."/>
            <person name="Qian W."/>
            <person name="Fan W."/>
        </authorList>
    </citation>
    <scope>NUCLEOTIDE SEQUENCE [LARGE SCALE GENOMIC DNA]</scope>
    <source>
        <strain evidence="11">SZHN2017</strain>
        <tissue evidence="11">Muscle</tissue>
    </source>
</reference>
<comment type="caution">
    <text evidence="11">The sequence shown here is derived from an EMBL/GenBank/DDBJ whole genome shotgun (WGS) entry which is preliminary data.</text>
</comment>
<organism evidence="11 12">
    <name type="scientific">Pomacea canaliculata</name>
    <name type="common">Golden apple snail</name>
    <dbReference type="NCBI Taxonomy" id="400727"/>
    <lineage>
        <taxon>Eukaryota</taxon>
        <taxon>Metazoa</taxon>
        <taxon>Spiralia</taxon>
        <taxon>Lophotrochozoa</taxon>
        <taxon>Mollusca</taxon>
        <taxon>Gastropoda</taxon>
        <taxon>Caenogastropoda</taxon>
        <taxon>Architaenioglossa</taxon>
        <taxon>Ampullarioidea</taxon>
        <taxon>Ampullariidae</taxon>
        <taxon>Pomacea</taxon>
    </lineage>
</organism>
<evidence type="ECO:0000256" key="1">
    <source>
        <dbReference type="ARBA" id="ARBA00004651"/>
    </source>
</evidence>